<dbReference type="PANTHER" id="PTHR11707:SF28">
    <property type="entry name" value="60 KDA LYSOPHOSPHOLIPASE"/>
    <property type="match status" value="1"/>
</dbReference>
<dbReference type="InterPro" id="IPR027473">
    <property type="entry name" value="L-asparaginase_C"/>
</dbReference>
<dbReference type="Gene3D" id="3.40.50.1170">
    <property type="entry name" value="L-asparaginase, N-terminal domain"/>
    <property type="match status" value="1"/>
</dbReference>
<evidence type="ECO:0000313" key="8">
    <source>
        <dbReference type="EMBL" id="TCS41338.1"/>
    </source>
</evidence>
<feature type="binding site" evidence="3">
    <location>
        <position position="59"/>
    </location>
    <ligand>
        <name>substrate</name>
    </ligand>
</feature>
<feature type="active site" description="O-isoaspartyl threonine intermediate" evidence="2">
    <location>
        <position position="12"/>
    </location>
</feature>
<evidence type="ECO:0000256" key="3">
    <source>
        <dbReference type="PIRSR" id="PIRSR001220-2"/>
    </source>
</evidence>
<feature type="binding site" evidence="3">
    <location>
        <begin position="90"/>
        <end position="91"/>
    </location>
    <ligand>
        <name>substrate</name>
    </ligand>
</feature>
<feature type="domain" description="Asparaginase/glutaminase C-terminal" evidence="7">
    <location>
        <begin position="200"/>
        <end position="314"/>
    </location>
</feature>
<dbReference type="SFLD" id="SFLDS00057">
    <property type="entry name" value="Glutaminase/Asparaginase"/>
    <property type="match status" value="1"/>
</dbReference>
<dbReference type="PRINTS" id="PR00139">
    <property type="entry name" value="ASNGLNASE"/>
</dbReference>
<evidence type="ECO:0000256" key="2">
    <source>
        <dbReference type="PIRSR" id="PIRSR001220-1"/>
    </source>
</evidence>
<evidence type="ECO:0000259" key="6">
    <source>
        <dbReference type="Pfam" id="PF00710"/>
    </source>
</evidence>
<dbReference type="AlphaFoldDB" id="A0A4R3I5P9"/>
<name>A0A4R3I5P9_9GAMM</name>
<dbReference type="Proteomes" id="UP000295793">
    <property type="component" value="Unassembled WGS sequence"/>
</dbReference>
<dbReference type="RefSeq" id="WP_132701313.1">
    <property type="nucleotide sequence ID" value="NZ_SLZR01000006.1"/>
</dbReference>
<feature type="active site" evidence="5">
    <location>
        <position position="90"/>
    </location>
</feature>
<keyword evidence="9" id="KW-1185">Reference proteome</keyword>
<comment type="similarity">
    <text evidence="1">Belongs to the asparaginase 1 family.</text>
</comment>
<dbReference type="PROSITE" id="PS00144">
    <property type="entry name" value="ASN_GLN_ASE_1"/>
    <property type="match status" value="1"/>
</dbReference>
<dbReference type="PANTHER" id="PTHR11707">
    <property type="entry name" value="L-ASPARAGINASE"/>
    <property type="match status" value="1"/>
</dbReference>
<dbReference type="PIRSF" id="PIRSF500176">
    <property type="entry name" value="L_ASNase"/>
    <property type="match status" value="1"/>
</dbReference>
<dbReference type="Gene3D" id="3.40.50.40">
    <property type="match status" value="1"/>
</dbReference>
<feature type="active site" evidence="4">
    <location>
        <position position="12"/>
    </location>
</feature>
<accession>A0A4R3I5P9</accession>
<dbReference type="InterPro" id="IPR006034">
    <property type="entry name" value="Asparaginase/glutaminase-like"/>
</dbReference>
<sequence>MSHFLIINTGGTIGMTEGPKGLEPKAGELEAALNSGHPDLEGWKNHEVSWRHWQPLLDSSELQPENWFQLKKNIEEAPENIDGILIIHGTDTLAYSAAALSYLMAGYDKPIVITGAMLPVSAEGTDGIANLKLSLEALLEGRKEVVVAVGSHILPGSRVTKASTSAFNAFVSPGWKSENWQQPAGSAPIEFGSAWHQKSVSVITLFPGMSIEPLMEQGGWKHRAILINALGNGNAASTTQFLRYLKTAREKDIPVFVRSQCMEGEVDFSLYAAGALFEESGAVSCGTMTFESAITKVQLLCSELESTDEIIAAFKHPTAREWQY</sequence>
<protein>
    <submittedName>
        <fullName evidence="8">L-asparaginase</fullName>
    </submittedName>
</protein>
<dbReference type="Pfam" id="PF00710">
    <property type="entry name" value="Asparaginase"/>
    <property type="match status" value="1"/>
</dbReference>
<feature type="domain" description="L-asparaginase N-terminal" evidence="6">
    <location>
        <begin position="5"/>
        <end position="174"/>
    </location>
</feature>
<comment type="caution">
    <text evidence="8">The sequence shown here is derived from an EMBL/GenBank/DDBJ whole genome shotgun (WGS) entry which is preliminary data.</text>
</comment>
<dbReference type="GO" id="GO:0006520">
    <property type="term" value="P:amino acid metabolic process"/>
    <property type="evidence" value="ECO:0007669"/>
    <property type="project" value="InterPro"/>
</dbReference>
<dbReference type="InterPro" id="IPR020827">
    <property type="entry name" value="Asparaginase/glutaminase_AS1"/>
</dbReference>
<dbReference type="SUPFAM" id="SSF53774">
    <property type="entry name" value="Glutaminase/Asparaginase"/>
    <property type="match status" value="1"/>
</dbReference>
<dbReference type="OrthoDB" id="9788068at2"/>
<evidence type="ECO:0000256" key="5">
    <source>
        <dbReference type="PROSITE-ProRule" id="PRU10100"/>
    </source>
</evidence>
<dbReference type="InterPro" id="IPR036152">
    <property type="entry name" value="Asp/glu_Ase-like_sf"/>
</dbReference>
<dbReference type="EMBL" id="SLZR01000006">
    <property type="protein sequence ID" value="TCS41338.1"/>
    <property type="molecule type" value="Genomic_DNA"/>
</dbReference>
<dbReference type="PROSITE" id="PS51732">
    <property type="entry name" value="ASN_GLN_ASE_3"/>
    <property type="match status" value="1"/>
</dbReference>
<dbReference type="GO" id="GO:0004067">
    <property type="term" value="F:asparaginase activity"/>
    <property type="evidence" value="ECO:0007669"/>
    <property type="project" value="UniProtKB-UniRule"/>
</dbReference>
<gene>
    <name evidence="8" type="ORF">BCF53_10669</name>
</gene>
<evidence type="ECO:0000313" key="9">
    <source>
        <dbReference type="Proteomes" id="UP000295793"/>
    </source>
</evidence>
<evidence type="ECO:0000256" key="1">
    <source>
        <dbReference type="ARBA" id="ARBA00010518"/>
    </source>
</evidence>
<dbReference type="InterPro" id="IPR027474">
    <property type="entry name" value="L-asparaginase_N"/>
</dbReference>
<dbReference type="Pfam" id="PF17763">
    <property type="entry name" value="Asparaginase_C"/>
    <property type="match status" value="1"/>
</dbReference>
<dbReference type="CDD" id="cd08963">
    <property type="entry name" value="L-asparaginase_I"/>
    <property type="match status" value="1"/>
</dbReference>
<dbReference type="PROSITE" id="PS00917">
    <property type="entry name" value="ASN_GLN_ASE_2"/>
    <property type="match status" value="1"/>
</dbReference>
<dbReference type="InterPro" id="IPR040919">
    <property type="entry name" value="Asparaginase_C"/>
</dbReference>
<dbReference type="InterPro" id="IPR027475">
    <property type="entry name" value="Asparaginase/glutaminase_AS2"/>
</dbReference>
<evidence type="ECO:0000259" key="7">
    <source>
        <dbReference type="Pfam" id="PF17763"/>
    </source>
</evidence>
<evidence type="ECO:0000256" key="4">
    <source>
        <dbReference type="PROSITE-ProRule" id="PRU10099"/>
    </source>
</evidence>
<dbReference type="InterPro" id="IPR041725">
    <property type="entry name" value="L-asparaginase_I"/>
</dbReference>
<dbReference type="PIRSF" id="PIRSF001220">
    <property type="entry name" value="L-ASNase_gatD"/>
    <property type="match status" value="1"/>
</dbReference>
<dbReference type="SMART" id="SM00870">
    <property type="entry name" value="Asparaginase"/>
    <property type="match status" value="1"/>
</dbReference>
<proteinExistence type="inferred from homology"/>
<reference evidence="8 9" key="1">
    <citation type="submission" date="2019-03" db="EMBL/GenBank/DDBJ databases">
        <title>Genomic Encyclopedia of Archaeal and Bacterial Type Strains, Phase II (KMG-II): from individual species to whole genera.</title>
        <authorList>
            <person name="Goeker M."/>
        </authorList>
    </citation>
    <scope>NUCLEOTIDE SEQUENCE [LARGE SCALE GENOMIC DNA]</scope>
    <source>
        <strain evidence="8 9">DSM 15388</strain>
    </source>
</reference>
<organism evidence="8 9">
    <name type="scientific">Reinekea marinisedimentorum</name>
    <dbReference type="NCBI Taxonomy" id="230495"/>
    <lineage>
        <taxon>Bacteria</taxon>
        <taxon>Pseudomonadati</taxon>
        <taxon>Pseudomonadota</taxon>
        <taxon>Gammaproteobacteria</taxon>
        <taxon>Oceanospirillales</taxon>
        <taxon>Saccharospirillaceae</taxon>
        <taxon>Reinekea</taxon>
    </lineage>
</organism>
<dbReference type="InterPro" id="IPR037152">
    <property type="entry name" value="L-asparaginase_N_sf"/>
</dbReference>